<evidence type="ECO:0000313" key="6">
    <source>
        <dbReference type="EMBL" id="KZB65810.1"/>
    </source>
</evidence>
<dbReference type="Gene3D" id="1.20.120.910">
    <property type="entry name" value="DksA, coiled-coil domain"/>
    <property type="match status" value="1"/>
</dbReference>
<evidence type="ECO:0000259" key="5">
    <source>
        <dbReference type="Pfam" id="PF01258"/>
    </source>
</evidence>
<protein>
    <submittedName>
        <fullName evidence="6">Conjugal transfer protein TraR</fullName>
    </submittedName>
</protein>
<dbReference type="PANTHER" id="PTHR33823">
    <property type="entry name" value="RNA POLYMERASE-BINDING TRANSCRIPTION FACTOR DKSA-RELATED"/>
    <property type="match status" value="1"/>
</dbReference>
<accession>A0A154L7H6</accession>
<feature type="domain" description="Zinc finger DksA/TraR C4-type" evidence="5">
    <location>
        <begin position="84"/>
        <end position="114"/>
    </location>
</feature>
<dbReference type="Proteomes" id="UP000076335">
    <property type="component" value="Unassembled WGS sequence"/>
</dbReference>
<name>A0A154L7H6_9PROT</name>
<evidence type="ECO:0000256" key="4">
    <source>
        <dbReference type="PROSITE-ProRule" id="PRU00510"/>
    </source>
</evidence>
<dbReference type="OrthoDB" id="1121111at2"/>
<dbReference type="RefSeq" id="WP_062951311.1">
    <property type="nucleotide sequence ID" value="NZ_CP136684.1"/>
</dbReference>
<dbReference type="EMBL" id="LPVY01000008">
    <property type="protein sequence ID" value="KZB65810.1"/>
    <property type="molecule type" value="Genomic_DNA"/>
</dbReference>
<keyword evidence="1" id="KW-0479">Metal-binding</keyword>
<evidence type="ECO:0000256" key="2">
    <source>
        <dbReference type="ARBA" id="ARBA00022771"/>
    </source>
</evidence>
<organism evidence="6 7">
    <name type="scientific">Thalassospira lucentensis</name>
    <dbReference type="NCBI Taxonomy" id="168935"/>
    <lineage>
        <taxon>Bacteria</taxon>
        <taxon>Pseudomonadati</taxon>
        <taxon>Pseudomonadota</taxon>
        <taxon>Alphaproteobacteria</taxon>
        <taxon>Rhodospirillales</taxon>
        <taxon>Thalassospiraceae</taxon>
        <taxon>Thalassospira</taxon>
    </lineage>
</organism>
<evidence type="ECO:0000256" key="3">
    <source>
        <dbReference type="ARBA" id="ARBA00022833"/>
    </source>
</evidence>
<keyword evidence="3" id="KW-0862">Zinc</keyword>
<evidence type="ECO:0000256" key="1">
    <source>
        <dbReference type="ARBA" id="ARBA00022723"/>
    </source>
</evidence>
<keyword evidence="2" id="KW-0863">Zinc-finger</keyword>
<comment type="caution">
    <text evidence="6">The sequence shown here is derived from an EMBL/GenBank/DDBJ whole genome shotgun (WGS) entry which is preliminary data.</text>
</comment>
<dbReference type="AlphaFoldDB" id="A0A154L7H6"/>
<evidence type="ECO:0000313" key="7">
    <source>
        <dbReference type="Proteomes" id="UP000076335"/>
    </source>
</evidence>
<dbReference type="PROSITE" id="PS51128">
    <property type="entry name" value="ZF_DKSA_2"/>
    <property type="match status" value="1"/>
</dbReference>
<feature type="zinc finger region" description="dksA C4-type" evidence="4">
    <location>
        <begin position="88"/>
        <end position="112"/>
    </location>
</feature>
<dbReference type="GO" id="GO:0008270">
    <property type="term" value="F:zinc ion binding"/>
    <property type="evidence" value="ECO:0007669"/>
    <property type="project" value="UniProtKB-KW"/>
</dbReference>
<reference evidence="6 7" key="1">
    <citation type="submission" date="2015-12" db="EMBL/GenBank/DDBJ databases">
        <title>Genome sequence of Thalassospira lucentensis MCCC 1A02072.</title>
        <authorList>
            <person name="Lu L."/>
            <person name="Lai Q."/>
            <person name="Shao Z."/>
            <person name="Qian P."/>
        </authorList>
    </citation>
    <scope>NUCLEOTIDE SEQUENCE [LARGE SCALE GENOMIC DNA]</scope>
    <source>
        <strain evidence="6 7">MCCC 1A02072</strain>
    </source>
</reference>
<dbReference type="SUPFAM" id="SSF57716">
    <property type="entry name" value="Glucocorticoid receptor-like (DNA-binding domain)"/>
    <property type="match status" value="1"/>
</dbReference>
<dbReference type="Pfam" id="PF01258">
    <property type="entry name" value="zf-dskA_traR"/>
    <property type="match status" value="1"/>
</dbReference>
<dbReference type="InterPro" id="IPR000962">
    <property type="entry name" value="Znf_DskA_TraR"/>
</dbReference>
<proteinExistence type="predicted"/>
<gene>
    <name evidence="6" type="ORF">AUP42_17785</name>
</gene>
<sequence>MSDRRDIDIAFLRQRLEDRRADISAHSNHSEDYRKPVELDQQAVGRLSRMDALQDQQMHLEQERRRAAELDRIEKTLARIERADYGFCHNCGEEIEKKRLEFDPTTPLCVDCAAHVKHS</sequence>